<sequence length="169" mass="18566">MTRGKGKKEQSGRVFLNILYLPEQYMAKRRRLFKVVNVATKDMGSAGGQILIGNVSKIDAQGVNGYLNNIRLSVLLNDSVDGEIGGFMAYLTTSSSWDDNYVITARGGSFGDTISLSAKRTIQANSIQATSNTGQVYLWVELTDITVGTDVDLRYVAETWGSFIQYTET</sequence>
<accession>S4TFD6</accession>
<protein>
    <submittedName>
        <fullName evidence="1">Uncharacterized protein</fullName>
    </submittedName>
</protein>
<organism evidence="1">
    <name type="scientific">uncultured marine virus</name>
    <dbReference type="NCBI Taxonomy" id="186617"/>
    <lineage>
        <taxon>Viruses</taxon>
        <taxon>environmental samples</taxon>
    </lineage>
</organism>
<name>S4TFD6_9VIRU</name>
<reference evidence="1" key="1">
    <citation type="journal article" date="2013" name="ISME J.">
        <title>Previously unknown and highly divergent ssDNA viruses populate the oceans.</title>
        <authorList>
            <person name="Labonte J.M."/>
            <person name="Suttle C.A."/>
        </authorList>
    </citation>
    <scope>NUCLEOTIDE SEQUENCE</scope>
</reference>
<evidence type="ECO:0000313" key="1">
    <source>
        <dbReference type="EMBL" id="AGA18452.1"/>
    </source>
</evidence>
<proteinExistence type="predicted"/>
<dbReference type="EMBL" id="JX904588">
    <property type="protein sequence ID" value="AGA18452.1"/>
    <property type="molecule type" value="Genomic_DNA"/>
</dbReference>